<evidence type="ECO:0000313" key="4">
    <source>
        <dbReference type="Proteomes" id="UP000309215"/>
    </source>
</evidence>
<dbReference type="AlphaFoldDB" id="A0A4U1JAV9"/>
<comment type="caution">
    <text evidence="3">The sequence shown here is derived from an EMBL/GenBank/DDBJ whole genome shotgun (WGS) entry which is preliminary data.</text>
</comment>
<dbReference type="PROSITE" id="PS00166">
    <property type="entry name" value="ENOYL_COA_HYDRATASE"/>
    <property type="match status" value="1"/>
</dbReference>
<evidence type="ECO:0000256" key="1">
    <source>
        <dbReference type="ARBA" id="ARBA00005254"/>
    </source>
</evidence>
<keyword evidence="3" id="KW-0413">Isomerase</keyword>
<dbReference type="Gene3D" id="3.90.226.10">
    <property type="entry name" value="2-enoyl-CoA Hydratase, Chain A, domain 1"/>
    <property type="match status" value="1"/>
</dbReference>
<dbReference type="Proteomes" id="UP000309215">
    <property type="component" value="Unassembled WGS sequence"/>
</dbReference>
<dbReference type="EMBL" id="SSMQ01000019">
    <property type="protein sequence ID" value="TKD06479.1"/>
    <property type="molecule type" value="Genomic_DNA"/>
</dbReference>
<dbReference type="RefSeq" id="WP_136930619.1">
    <property type="nucleotide sequence ID" value="NZ_SSMQ01000019.1"/>
</dbReference>
<sequence length="252" mass="27001">MSLRIEPTEGALVLTIDRPKTHNALDRDLTRRIAEAVRAAEADPAVRGIVLTATGEETFVSGGDLHEIARAVREQAGPSVVLDMYDDLVVLETSALPVVAAVQGNVYGGGCELLLLCDMVIVEAHASLAFRHARMGLSPAWGGLTRLVERVGPIEAPRLMFSAEKVGAEEAARIGLVNEVVPKGTSRERALERIGRIAGNARDVVAAQKRALTAVRAAMRGDAIERERATFAEVWGGPVHQAALDAFFKRRG</sequence>
<name>A0A4U1JAV9_9BACT</name>
<accession>A0A4U1JAV9</accession>
<evidence type="ECO:0000313" key="3">
    <source>
        <dbReference type="EMBL" id="TKD06479.1"/>
    </source>
</evidence>
<gene>
    <name evidence="3" type="ORF">E8A74_19895</name>
</gene>
<dbReference type="SUPFAM" id="SSF52096">
    <property type="entry name" value="ClpP/crotonase"/>
    <property type="match status" value="1"/>
</dbReference>
<reference evidence="3 4" key="1">
    <citation type="submission" date="2019-04" db="EMBL/GenBank/DDBJ databases">
        <authorList>
            <person name="Li Y."/>
            <person name="Wang J."/>
        </authorList>
    </citation>
    <scope>NUCLEOTIDE SEQUENCE [LARGE SCALE GENOMIC DNA]</scope>
    <source>
        <strain evidence="3 4">DSM 14668</strain>
    </source>
</reference>
<dbReference type="PANTHER" id="PTHR43802">
    <property type="entry name" value="ENOYL-COA HYDRATASE"/>
    <property type="match status" value="1"/>
</dbReference>
<protein>
    <submittedName>
        <fullName evidence="3">Enoyl-CoA hydratase/isomerase family protein</fullName>
    </submittedName>
</protein>
<dbReference type="InterPro" id="IPR029045">
    <property type="entry name" value="ClpP/crotonase-like_dom_sf"/>
</dbReference>
<dbReference type="CDD" id="cd06558">
    <property type="entry name" value="crotonase-like"/>
    <property type="match status" value="1"/>
</dbReference>
<keyword evidence="4" id="KW-1185">Reference proteome</keyword>
<evidence type="ECO:0000256" key="2">
    <source>
        <dbReference type="RuleBase" id="RU003707"/>
    </source>
</evidence>
<comment type="similarity">
    <text evidence="1 2">Belongs to the enoyl-CoA hydratase/isomerase family.</text>
</comment>
<dbReference type="PANTHER" id="PTHR43802:SF1">
    <property type="entry name" value="IP11341P-RELATED"/>
    <property type="match status" value="1"/>
</dbReference>
<dbReference type="InterPro" id="IPR018376">
    <property type="entry name" value="Enoyl-CoA_hyd/isom_CS"/>
</dbReference>
<dbReference type="InterPro" id="IPR001753">
    <property type="entry name" value="Enoyl-CoA_hydra/iso"/>
</dbReference>
<dbReference type="OrthoDB" id="3474517at2"/>
<organism evidence="3 4">
    <name type="scientific">Polyangium fumosum</name>
    <dbReference type="NCBI Taxonomy" id="889272"/>
    <lineage>
        <taxon>Bacteria</taxon>
        <taxon>Pseudomonadati</taxon>
        <taxon>Myxococcota</taxon>
        <taxon>Polyangia</taxon>
        <taxon>Polyangiales</taxon>
        <taxon>Polyangiaceae</taxon>
        <taxon>Polyangium</taxon>
    </lineage>
</organism>
<dbReference type="Pfam" id="PF00378">
    <property type="entry name" value="ECH_1"/>
    <property type="match status" value="1"/>
</dbReference>
<dbReference type="GO" id="GO:0016853">
    <property type="term" value="F:isomerase activity"/>
    <property type="evidence" value="ECO:0007669"/>
    <property type="project" value="UniProtKB-KW"/>
</dbReference>
<proteinExistence type="inferred from homology"/>